<keyword evidence="3" id="KW-1185">Reference proteome</keyword>
<reference evidence="2 3" key="1">
    <citation type="submission" date="2020-08" db="EMBL/GenBank/DDBJ databases">
        <title>A Genomic Blueprint of the Chicken Gut Microbiome.</title>
        <authorList>
            <person name="Gilroy R."/>
            <person name="Ravi A."/>
            <person name="Getino M."/>
            <person name="Pursley I."/>
            <person name="Horton D.L."/>
            <person name="Alikhan N.-F."/>
            <person name="Baker D."/>
            <person name="Gharbi K."/>
            <person name="Hall N."/>
            <person name="Watson M."/>
            <person name="Adriaenssens E.M."/>
            <person name="Foster-Nyarko E."/>
            <person name="Jarju S."/>
            <person name="Secka A."/>
            <person name="Antonio M."/>
            <person name="Oren A."/>
            <person name="Chaudhuri R."/>
            <person name="La Ragione R.M."/>
            <person name="Hildebrand F."/>
            <person name="Pallen M.J."/>
        </authorList>
    </citation>
    <scope>NUCLEOTIDE SEQUENCE [LARGE SCALE GENOMIC DNA]</scope>
    <source>
        <strain evidence="2 3">Sa1BUA2</strain>
    </source>
</reference>
<accession>A0ABR8VRS1</accession>
<dbReference type="RefSeq" id="WP_191816075.1">
    <property type="nucleotide sequence ID" value="NZ_JACSPV010000060.1"/>
</dbReference>
<proteinExistence type="predicted"/>
<feature type="transmembrane region" description="Helical" evidence="1">
    <location>
        <begin position="58"/>
        <end position="78"/>
    </location>
</feature>
<organism evidence="2 3">
    <name type="scientific">Bacillus norwichensis</name>
    <dbReference type="NCBI Taxonomy" id="2762217"/>
    <lineage>
        <taxon>Bacteria</taxon>
        <taxon>Bacillati</taxon>
        <taxon>Bacillota</taxon>
        <taxon>Bacilli</taxon>
        <taxon>Bacillales</taxon>
        <taxon>Bacillaceae</taxon>
        <taxon>Bacillus</taxon>
    </lineage>
</organism>
<keyword evidence="1" id="KW-0812">Transmembrane</keyword>
<keyword evidence="1" id="KW-1133">Transmembrane helix</keyword>
<feature type="transmembrane region" description="Helical" evidence="1">
    <location>
        <begin position="84"/>
        <end position="103"/>
    </location>
</feature>
<feature type="transmembrane region" description="Helical" evidence="1">
    <location>
        <begin position="25"/>
        <end position="51"/>
    </location>
</feature>
<protein>
    <submittedName>
        <fullName evidence="2">Uncharacterized protein</fullName>
    </submittedName>
</protein>
<dbReference type="EMBL" id="JACSPV010000060">
    <property type="protein sequence ID" value="MBD8007443.1"/>
    <property type="molecule type" value="Genomic_DNA"/>
</dbReference>
<name>A0ABR8VRS1_9BACI</name>
<gene>
    <name evidence="2" type="ORF">H9631_20575</name>
</gene>
<sequence length="117" mass="13151">MKDVRRGYTQAEFNETASNWLFGEILLLSVFLGLASSSWWVFGGLLLGMIFMLWVRKLAIILLTLLSIFWTVIVFGLGLEYGGYGAAFVLSIIVLLVTGGLHVRALEWVDDVQYTEE</sequence>
<evidence type="ECO:0000256" key="1">
    <source>
        <dbReference type="SAM" id="Phobius"/>
    </source>
</evidence>
<dbReference type="Proteomes" id="UP000648182">
    <property type="component" value="Unassembled WGS sequence"/>
</dbReference>
<evidence type="ECO:0000313" key="3">
    <source>
        <dbReference type="Proteomes" id="UP000648182"/>
    </source>
</evidence>
<evidence type="ECO:0000313" key="2">
    <source>
        <dbReference type="EMBL" id="MBD8007443.1"/>
    </source>
</evidence>
<keyword evidence="1" id="KW-0472">Membrane</keyword>
<comment type="caution">
    <text evidence="2">The sequence shown here is derived from an EMBL/GenBank/DDBJ whole genome shotgun (WGS) entry which is preliminary data.</text>
</comment>